<feature type="chain" id="PRO_5004167876" evidence="2">
    <location>
        <begin position="28"/>
        <end position="481"/>
    </location>
</feature>
<dbReference type="SUPFAM" id="SSF63411">
    <property type="entry name" value="LuxS/MPP-like metallohydrolase"/>
    <property type="match status" value="2"/>
</dbReference>
<dbReference type="Pfam" id="PF05193">
    <property type="entry name" value="Peptidase_M16_C"/>
    <property type="match status" value="1"/>
</dbReference>
<evidence type="ECO:0000259" key="3">
    <source>
        <dbReference type="Pfam" id="PF00675"/>
    </source>
</evidence>
<reference evidence="6" key="1">
    <citation type="submission" date="2006-08" db="EMBL/GenBank/DDBJ databases">
        <title>Complete sequence of Alkalilimnicola ehrilichei MLHE-1.</title>
        <authorList>
            <person name="Copeland A."/>
            <person name="Lucas S."/>
            <person name="Lapidus A."/>
            <person name="Barry K."/>
            <person name="Detter J.C."/>
            <person name="Glavina del Rio T."/>
            <person name="Hammon N."/>
            <person name="Israni S."/>
            <person name="Dalin E."/>
            <person name="Tice H."/>
            <person name="Pitluck S."/>
            <person name="Sims D."/>
            <person name="Brettin T."/>
            <person name="Bruce D."/>
            <person name="Han C."/>
            <person name="Tapia R."/>
            <person name="Gilna P."/>
            <person name="Schmutz J."/>
            <person name="Larimer F."/>
            <person name="Land M."/>
            <person name="Hauser L."/>
            <person name="Kyrpides N."/>
            <person name="Mikhailova N."/>
            <person name="Oremland R.S."/>
            <person name="Hoeft S.E."/>
            <person name="Switzer-Blum J."/>
            <person name="Kulp T."/>
            <person name="King G."/>
            <person name="Tabita R."/>
            <person name="Witte B."/>
            <person name="Santini J.M."/>
            <person name="Basu P."/>
            <person name="Hollibaugh J.T."/>
            <person name="Xie G."/>
            <person name="Stolz J.F."/>
            <person name="Richardson P."/>
        </authorList>
    </citation>
    <scope>NUCLEOTIDE SEQUENCE [LARGE SCALE GENOMIC DNA]</scope>
    <source>
        <strain evidence="6">ATCC BAA-1101 / DSM 17681 / MLHE-1</strain>
    </source>
</reference>
<accession>Q0A590</accession>
<keyword evidence="6" id="KW-1185">Reference proteome</keyword>
<dbReference type="AlphaFoldDB" id="Q0A590"/>
<protein>
    <submittedName>
        <fullName evidence="5">Peptidase M16 domain protein</fullName>
    </submittedName>
</protein>
<dbReference type="eggNOG" id="COG0612">
    <property type="taxonomic scope" value="Bacteria"/>
</dbReference>
<evidence type="ECO:0000256" key="2">
    <source>
        <dbReference type="SAM" id="SignalP"/>
    </source>
</evidence>
<proteinExistence type="predicted"/>
<dbReference type="InterPro" id="IPR050361">
    <property type="entry name" value="MPP/UQCRC_Complex"/>
</dbReference>
<sequence>MSLYRSLRHLLSVALAVLLVVALPASADEGEFAIPEIEHWETEVGVPVYFVRSAALPIIDVAVTFDAGSARECDQAGLARVTANLLDQGAAGLDAGEIARRLEDQGARLSVNAGREQAVVSLRSLAEEEALEAALAVLDDVLAAPDFPEDALARERQRRLVALRGERQSASAMAWRTLFETLYPGHPYARAPSGTEEGIRAIARADVQAFHADHYTTGNAQIALVGDLTREQAEALAERLSRALPVGDPAPPLPAVPRVPARTVEVAFPGTQTRILMGHPAIARGDEDLLALSVADHILGGSGLVSRIFQAMREERGLSYSSHSGLAPMRKAGPVVLGSQVRADRTGEALEVLDEELRAYLADGPDDEEMDRALRYLAGSFPLELESNRQLLSAIADIGFYGLPLDQLESYLLRLEALDRERVHRVLRERIDPDRMVTVLVGPPEEEVDDEALEEPPPGEPGAPYERDHVGPGGGAGEAAP</sequence>
<dbReference type="PANTHER" id="PTHR11851">
    <property type="entry name" value="METALLOPROTEASE"/>
    <property type="match status" value="1"/>
</dbReference>
<dbReference type="Gene3D" id="3.30.830.10">
    <property type="entry name" value="Metalloenzyme, LuxS/M16 peptidase-like"/>
    <property type="match status" value="2"/>
</dbReference>
<dbReference type="KEGG" id="aeh:Mlg_2657"/>
<evidence type="ECO:0000313" key="6">
    <source>
        <dbReference type="Proteomes" id="UP000001962"/>
    </source>
</evidence>
<feature type="domain" description="Peptidase M16 C-terminal" evidence="4">
    <location>
        <begin position="202"/>
        <end position="375"/>
    </location>
</feature>
<evidence type="ECO:0000256" key="1">
    <source>
        <dbReference type="SAM" id="MobiDB-lite"/>
    </source>
</evidence>
<gene>
    <name evidence="5" type="ordered locus">Mlg_2657</name>
</gene>
<dbReference type="Proteomes" id="UP000001962">
    <property type="component" value="Chromosome"/>
</dbReference>
<keyword evidence="2" id="KW-0732">Signal</keyword>
<dbReference type="RefSeq" id="WP_011630390.1">
    <property type="nucleotide sequence ID" value="NC_008340.1"/>
</dbReference>
<dbReference type="InterPro" id="IPR011765">
    <property type="entry name" value="Pept_M16_N"/>
</dbReference>
<feature type="compositionally biased region" description="Gly residues" evidence="1">
    <location>
        <begin position="471"/>
        <end position="481"/>
    </location>
</feature>
<dbReference type="PANTHER" id="PTHR11851:SF224">
    <property type="entry name" value="PROCESSING PROTEASE"/>
    <property type="match status" value="1"/>
</dbReference>
<feature type="compositionally biased region" description="Acidic residues" evidence="1">
    <location>
        <begin position="444"/>
        <end position="454"/>
    </location>
</feature>
<dbReference type="HOGENOM" id="CLU_009902_6_0_6"/>
<feature type="signal peptide" evidence="2">
    <location>
        <begin position="1"/>
        <end position="27"/>
    </location>
</feature>
<dbReference type="OrthoDB" id="9811314at2"/>
<organism evidence="5 6">
    <name type="scientific">Alkalilimnicola ehrlichii (strain ATCC BAA-1101 / DSM 17681 / MLHE-1)</name>
    <dbReference type="NCBI Taxonomy" id="187272"/>
    <lineage>
        <taxon>Bacteria</taxon>
        <taxon>Pseudomonadati</taxon>
        <taxon>Pseudomonadota</taxon>
        <taxon>Gammaproteobacteria</taxon>
        <taxon>Chromatiales</taxon>
        <taxon>Ectothiorhodospiraceae</taxon>
        <taxon>Alkalilimnicola</taxon>
    </lineage>
</organism>
<dbReference type="GO" id="GO:0046872">
    <property type="term" value="F:metal ion binding"/>
    <property type="evidence" value="ECO:0007669"/>
    <property type="project" value="InterPro"/>
</dbReference>
<evidence type="ECO:0000259" key="4">
    <source>
        <dbReference type="Pfam" id="PF05193"/>
    </source>
</evidence>
<feature type="domain" description="Peptidase M16 N-terminal" evidence="3">
    <location>
        <begin position="60"/>
        <end position="189"/>
    </location>
</feature>
<name>Q0A590_ALKEH</name>
<evidence type="ECO:0000313" key="5">
    <source>
        <dbReference type="EMBL" id="ABI57997.1"/>
    </source>
</evidence>
<dbReference type="InterPro" id="IPR011249">
    <property type="entry name" value="Metalloenz_LuxS/M16"/>
</dbReference>
<dbReference type="Pfam" id="PF00675">
    <property type="entry name" value="Peptidase_M16"/>
    <property type="match status" value="1"/>
</dbReference>
<dbReference type="InterPro" id="IPR007863">
    <property type="entry name" value="Peptidase_M16_C"/>
</dbReference>
<feature type="region of interest" description="Disordered" evidence="1">
    <location>
        <begin position="441"/>
        <end position="481"/>
    </location>
</feature>
<dbReference type="EMBL" id="CP000453">
    <property type="protein sequence ID" value="ABI57997.1"/>
    <property type="molecule type" value="Genomic_DNA"/>
</dbReference>